<name>A0A5J4X9F9_9EUKA</name>
<feature type="transmembrane region" description="Helical" evidence="1">
    <location>
        <begin position="12"/>
        <end position="31"/>
    </location>
</feature>
<evidence type="ECO:0000313" key="2">
    <source>
        <dbReference type="EMBL" id="KAA6403908.1"/>
    </source>
</evidence>
<evidence type="ECO:0000313" key="3">
    <source>
        <dbReference type="Proteomes" id="UP000324800"/>
    </source>
</evidence>
<dbReference type="AlphaFoldDB" id="A0A5J4X9F9"/>
<dbReference type="EMBL" id="SNRW01000047">
    <property type="protein sequence ID" value="KAA6403908.1"/>
    <property type="molecule type" value="Genomic_DNA"/>
</dbReference>
<keyword evidence="1" id="KW-0812">Transmembrane</keyword>
<organism evidence="2 3">
    <name type="scientific">Streblomastix strix</name>
    <dbReference type="NCBI Taxonomy" id="222440"/>
    <lineage>
        <taxon>Eukaryota</taxon>
        <taxon>Metamonada</taxon>
        <taxon>Preaxostyla</taxon>
        <taxon>Oxymonadida</taxon>
        <taxon>Streblomastigidae</taxon>
        <taxon>Streblomastix</taxon>
    </lineage>
</organism>
<comment type="caution">
    <text evidence="2">The sequence shown here is derived from an EMBL/GenBank/DDBJ whole genome shotgun (WGS) entry which is preliminary data.</text>
</comment>
<proteinExistence type="predicted"/>
<reference evidence="2 3" key="1">
    <citation type="submission" date="2019-03" db="EMBL/GenBank/DDBJ databases">
        <title>Single cell metagenomics reveals metabolic interactions within the superorganism composed of flagellate Streblomastix strix and complex community of Bacteroidetes bacteria on its surface.</title>
        <authorList>
            <person name="Treitli S.C."/>
            <person name="Kolisko M."/>
            <person name="Husnik F."/>
            <person name="Keeling P."/>
            <person name="Hampl V."/>
        </authorList>
    </citation>
    <scope>NUCLEOTIDE SEQUENCE [LARGE SCALE GENOMIC DNA]</scope>
    <source>
        <strain evidence="2">ST1C</strain>
    </source>
</reference>
<dbReference type="Proteomes" id="UP000324800">
    <property type="component" value="Unassembled WGS sequence"/>
</dbReference>
<protein>
    <submittedName>
        <fullName evidence="2">Uncharacterized protein</fullName>
    </submittedName>
</protein>
<keyword evidence="1" id="KW-1133">Transmembrane helix</keyword>
<accession>A0A5J4X9F9</accession>
<keyword evidence="1" id="KW-0472">Membrane</keyword>
<sequence length="131" mass="15087">MNDHSHQNKILGFFVWMIFLLPPKFNVLFITKSIRTHKRKRNRSKTNKIISRALRVKRRLVIASEFSDDDEEVLVSTRKVKKCKISWSKFELSNPWPGQEDQAAFDAAAASAVSTNASLQVLEGFDLPLKR</sequence>
<gene>
    <name evidence="2" type="ORF">EZS28_000564</name>
</gene>
<evidence type="ECO:0000256" key="1">
    <source>
        <dbReference type="SAM" id="Phobius"/>
    </source>
</evidence>